<dbReference type="Gene3D" id="6.10.140.530">
    <property type="match status" value="3"/>
</dbReference>
<dbReference type="OrthoDB" id="46808at2759"/>
<dbReference type="EMBL" id="KV784370">
    <property type="protein sequence ID" value="OEU10779.1"/>
    <property type="molecule type" value="Genomic_DNA"/>
</dbReference>
<dbReference type="AlphaFoldDB" id="A0A1E7EY78"/>
<reference evidence="2 3" key="1">
    <citation type="submission" date="2016-09" db="EMBL/GenBank/DDBJ databases">
        <title>Extensive genetic diversity and differential bi-allelic expression allows diatom success in the polar Southern Ocean.</title>
        <authorList>
            <consortium name="DOE Joint Genome Institute"/>
            <person name="Mock T."/>
            <person name="Otillar R.P."/>
            <person name="Strauss J."/>
            <person name="Dupont C."/>
            <person name="Frickenhaus S."/>
            <person name="Maumus F."/>
            <person name="Mcmullan M."/>
            <person name="Sanges R."/>
            <person name="Schmutz J."/>
            <person name="Toseland A."/>
            <person name="Valas R."/>
            <person name="Veluchamy A."/>
            <person name="Ward B.J."/>
            <person name="Allen A."/>
            <person name="Barry K."/>
            <person name="Falciatore A."/>
            <person name="Ferrante M."/>
            <person name="Fortunato A.E."/>
            <person name="Gloeckner G."/>
            <person name="Gruber A."/>
            <person name="Hipkin R."/>
            <person name="Janech M."/>
            <person name="Kroth P."/>
            <person name="Leese F."/>
            <person name="Lindquist E."/>
            <person name="Lyon B.R."/>
            <person name="Martin J."/>
            <person name="Mayer C."/>
            <person name="Parker M."/>
            <person name="Quesneville H."/>
            <person name="Raymond J."/>
            <person name="Uhlig C."/>
            <person name="Valentin K.U."/>
            <person name="Worden A.Z."/>
            <person name="Armbrust E.V."/>
            <person name="Bowler C."/>
            <person name="Green B."/>
            <person name="Moulton V."/>
            <person name="Van Oosterhout C."/>
            <person name="Grigoriev I."/>
        </authorList>
    </citation>
    <scope>NUCLEOTIDE SEQUENCE [LARGE SCALE GENOMIC DNA]</scope>
    <source>
        <strain evidence="2 3">CCMP1102</strain>
    </source>
</reference>
<evidence type="ECO:0000313" key="3">
    <source>
        <dbReference type="Proteomes" id="UP000095751"/>
    </source>
</evidence>
<sequence>YNKQWHGMFRRLVAYQNEYGSTNVSRSNNDDPKLVRWIDSQRAFYNNKTISIDRIYRLESIGFVWDPLGEKWMEMYHKLVAYKKQHKSTNISSKYQEDPQLANWVHHQRTHYKTKSLSIDRINHLESIGFVWNALDVQWTGMYQKLMAYKKHYRSTKVPRHYTKDPQLGQWISDQRVLYKKNKLTDERAELLNSINSV</sequence>
<feature type="domain" description="Helicase-associated" evidence="1">
    <location>
        <begin position="136"/>
        <end position="195"/>
    </location>
</feature>
<gene>
    <name evidence="2" type="ORF">FRACYDRAFT_193338</name>
</gene>
<proteinExistence type="predicted"/>
<name>A0A1E7EY78_9STRA</name>
<accession>A0A1E7EY78</accession>
<dbReference type="PANTHER" id="PTHR33418:SF1">
    <property type="entry name" value="HELICASE-ASSOCIATED DOMAIN-CONTAINING PROTEIN"/>
    <property type="match status" value="1"/>
</dbReference>
<dbReference type="PANTHER" id="PTHR33418">
    <property type="entry name" value="HELICASE-ASSOCIATED"/>
    <property type="match status" value="1"/>
</dbReference>
<evidence type="ECO:0000313" key="2">
    <source>
        <dbReference type="EMBL" id="OEU10779.1"/>
    </source>
</evidence>
<feature type="non-terminal residue" evidence="2">
    <location>
        <position position="1"/>
    </location>
</feature>
<organism evidence="2 3">
    <name type="scientific">Fragilariopsis cylindrus CCMP1102</name>
    <dbReference type="NCBI Taxonomy" id="635003"/>
    <lineage>
        <taxon>Eukaryota</taxon>
        <taxon>Sar</taxon>
        <taxon>Stramenopiles</taxon>
        <taxon>Ochrophyta</taxon>
        <taxon>Bacillariophyta</taxon>
        <taxon>Bacillariophyceae</taxon>
        <taxon>Bacillariophycidae</taxon>
        <taxon>Bacillariales</taxon>
        <taxon>Bacillariaceae</taxon>
        <taxon>Fragilariopsis</taxon>
    </lineage>
</organism>
<dbReference type="KEGG" id="fcy:FRACYDRAFT_193338"/>
<dbReference type="Proteomes" id="UP000095751">
    <property type="component" value="Unassembled WGS sequence"/>
</dbReference>
<feature type="domain" description="Helicase-associated" evidence="1">
    <location>
        <begin position="70"/>
        <end position="130"/>
    </location>
</feature>
<evidence type="ECO:0000259" key="1">
    <source>
        <dbReference type="Pfam" id="PF03457"/>
    </source>
</evidence>
<dbReference type="InParanoid" id="A0A1E7EY78"/>
<protein>
    <recommendedName>
        <fullName evidence="1">Helicase-associated domain-containing protein</fullName>
    </recommendedName>
</protein>
<dbReference type="Pfam" id="PF03457">
    <property type="entry name" value="HA"/>
    <property type="match status" value="3"/>
</dbReference>
<dbReference type="InterPro" id="IPR005114">
    <property type="entry name" value="Helicase_assoc"/>
</dbReference>
<keyword evidence="3" id="KW-1185">Reference proteome</keyword>
<feature type="domain" description="Helicase-associated" evidence="1">
    <location>
        <begin position="3"/>
        <end position="63"/>
    </location>
</feature>